<dbReference type="InParanoid" id="A0A804I1S2"/>
<accession>A0A804I1S2</accession>
<sequence length="25" mass="2875">MEDGHPSRPYNLSPGSWVNDELMGW</sequence>
<protein>
    <submittedName>
        <fullName evidence="1">Uncharacterized protein</fullName>
    </submittedName>
</protein>
<proteinExistence type="predicted"/>
<evidence type="ECO:0000313" key="1">
    <source>
        <dbReference type="EnsemblPlants" id="Ma02_p11700.1"/>
    </source>
</evidence>
<organism evidence="1 2">
    <name type="scientific">Musa acuminata subsp. malaccensis</name>
    <name type="common">Wild banana</name>
    <name type="synonym">Musa malaccensis</name>
    <dbReference type="NCBI Taxonomy" id="214687"/>
    <lineage>
        <taxon>Eukaryota</taxon>
        <taxon>Viridiplantae</taxon>
        <taxon>Streptophyta</taxon>
        <taxon>Embryophyta</taxon>
        <taxon>Tracheophyta</taxon>
        <taxon>Spermatophyta</taxon>
        <taxon>Magnoliopsida</taxon>
        <taxon>Liliopsida</taxon>
        <taxon>Zingiberales</taxon>
        <taxon>Musaceae</taxon>
        <taxon>Musa</taxon>
    </lineage>
</organism>
<keyword evidence="2" id="KW-1185">Reference proteome</keyword>
<name>A0A804I1S2_MUSAM</name>
<evidence type="ECO:0000313" key="2">
    <source>
        <dbReference type="Proteomes" id="UP000012960"/>
    </source>
</evidence>
<dbReference type="AlphaFoldDB" id="A0A804I1S2"/>
<dbReference type="Gramene" id="Ma02_t11700.1">
    <property type="protein sequence ID" value="Ma02_p11700.1"/>
    <property type="gene ID" value="Ma02_g11700"/>
</dbReference>
<reference evidence="1" key="1">
    <citation type="submission" date="2021-05" db="UniProtKB">
        <authorList>
            <consortium name="EnsemblPlants"/>
        </authorList>
    </citation>
    <scope>IDENTIFICATION</scope>
    <source>
        <strain evidence="1">subsp. malaccensis</strain>
    </source>
</reference>
<dbReference type="EnsemblPlants" id="Ma02_t11700.1">
    <property type="protein sequence ID" value="Ma02_p11700.1"/>
    <property type="gene ID" value="Ma02_g11700"/>
</dbReference>
<dbReference type="Proteomes" id="UP000012960">
    <property type="component" value="Unplaced"/>
</dbReference>